<dbReference type="Gene3D" id="3.30.559.30">
    <property type="entry name" value="Nonribosomal peptide synthetase, condensation domain"/>
    <property type="match status" value="1"/>
</dbReference>
<organism evidence="1">
    <name type="scientific">Physcomitrium patens</name>
    <name type="common">Spreading-leaved earth moss</name>
    <name type="synonym">Physcomitrella patens</name>
    <dbReference type="NCBI Taxonomy" id="3218"/>
    <lineage>
        <taxon>Eukaryota</taxon>
        <taxon>Viridiplantae</taxon>
        <taxon>Streptophyta</taxon>
        <taxon>Embryophyta</taxon>
        <taxon>Bryophyta</taxon>
        <taxon>Bryophytina</taxon>
        <taxon>Bryopsida</taxon>
        <taxon>Funariidae</taxon>
        <taxon>Funariales</taxon>
        <taxon>Funariaceae</taxon>
        <taxon>Physcomitrium</taxon>
    </lineage>
</organism>
<dbReference type="Gramene" id="Pp3c11_23550V3.2">
    <property type="protein sequence ID" value="Pp3c11_23550V3.2"/>
    <property type="gene ID" value="Pp3c11_23550"/>
</dbReference>
<sequence length="501" mass="54502">MTTPVLQTATRRLGKTEANWVAVVKTGTGISISSILFDRCIPAADLDFALQELLAKNPRLRSKITYAEADKKQQCFETPDEVSITVPVIPSRFDSLLQSNGGAEDSEGEIREPWHLITEEELNTPFPTDCPFPVFECKLYILSDSNCLVILRLHSAAADIASTGIIVKQIVESLHKRSFGTTDAAVADNGIDQAEVISKKMQDSATVGQKVADPKLLATTGGKLNYHLPCIESVVPPGEGKKPFWAHGMDVVGYGLGSRRYSYLPFQDTVSPRSSKLIRAALTAEGTNLLLKECEKRGVSIGGAINAAGLKAVAAVKMLGMKEENYSSAVLVQCRHRLEPKLADSAVGFYHSAILRTMDVSESMPFWEVATKCTKDFNEAIRNKKHFTDMGDLNTLLGQALRFPNLTPSKTLRTATLSMTLDPVLEDVGPAAAAVGVKDYMSCSAAHGVGPCLGIFSFMRQRSLQFSFVYPSPLFSTSQTQRLVDHILNYLSVGSDNHPIA</sequence>
<dbReference type="Gene3D" id="3.30.559.10">
    <property type="entry name" value="Chloramphenicol acetyltransferase-like domain"/>
    <property type="match status" value="1"/>
</dbReference>
<proteinExistence type="predicted"/>
<dbReference type="GeneID" id="112288407"/>
<gene>
    <name evidence="2" type="primary">LOC112288407</name>
    <name evidence="1" type="ORF">PHYPA_015468</name>
</gene>
<evidence type="ECO:0000313" key="3">
    <source>
        <dbReference type="Proteomes" id="UP000006727"/>
    </source>
</evidence>
<accession>A0A2K1JVZ6</accession>
<protein>
    <recommendedName>
        <fullName evidence="4">Condensation domain-containing protein</fullName>
    </recommendedName>
</protein>
<dbReference type="OMA" id="WHLITEE"/>
<dbReference type="EnsemblPlants" id="Pp3c11_23550V3.1">
    <property type="protein sequence ID" value="Pp3c11_23550V3.1"/>
    <property type="gene ID" value="Pp3c11_23550"/>
</dbReference>
<dbReference type="SUPFAM" id="SSF52777">
    <property type="entry name" value="CoA-dependent acyltransferases"/>
    <property type="match status" value="2"/>
</dbReference>
<dbReference type="PANTHER" id="PTHR34375">
    <property type="entry name" value="GATA ZINC FINGER PROTEIN-RELATED"/>
    <property type="match status" value="1"/>
</dbReference>
<dbReference type="PANTHER" id="PTHR34375:SF2">
    <property type="entry name" value="GATA ZINC FINGER PROTEIN"/>
    <property type="match status" value="1"/>
</dbReference>
<dbReference type="STRING" id="3218.A0A2K1JVZ6"/>
<dbReference type="OrthoDB" id="439993at2759"/>
<dbReference type="PaxDb" id="3218-PP1S31_82V6.1"/>
<reference evidence="1 3" key="2">
    <citation type="journal article" date="2018" name="Plant J.">
        <title>The Physcomitrella patens chromosome-scale assembly reveals moss genome structure and evolution.</title>
        <authorList>
            <person name="Lang D."/>
            <person name="Ullrich K.K."/>
            <person name="Murat F."/>
            <person name="Fuchs J."/>
            <person name="Jenkins J."/>
            <person name="Haas F.B."/>
            <person name="Piednoel M."/>
            <person name="Gundlach H."/>
            <person name="Van Bel M."/>
            <person name="Meyberg R."/>
            <person name="Vives C."/>
            <person name="Morata J."/>
            <person name="Symeonidi A."/>
            <person name="Hiss M."/>
            <person name="Muchero W."/>
            <person name="Kamisugi Y."/>
            <person name="Saleh O."/>
            <person name="Blanc G."/>
            <person name="Decker E.L."/>
            <person name="van Gessel N."/>
            <person name="Grimwood J."/>
            <person name="Hayes R.D."/>
            <person name="Graham S.W."/>
            <person name="Gunter L.E."/>
            <person name="McDaniel S.F."/>
            <person name="Hoernstein S.N.W."/>
            <person name="Larsson A."/>
            <person name="Li F.W."/>
            <person name="Perroud P.F."/>
            <person name="Phillips J."/>
            <person name="Ranjan P."/>
            <person name="Rokshar D.S."/>
            <person name="Rothfels C.J."/>
            <person name="Schneider L."/>
            <person name="Shu S."/>
            <person name="Stevenson D.W."/>
            <person name="Thummler F."/>
            <person name="Tillich M."/>
            <person name="Villarreal Aguilar J.C."/>
            <person name="Widiez T."/>
            <person name="Wong G.K."/>
            <person name="Wymore A."/>
            <person name="Zhang Y."/>
            <person name="Zimmer A.D."/>
            <person name="Quatrano R.S."/>
            <person name="Mayer K.F.X."/>
            <person name="Goodstein D."/>
            <person name="Casacuberta J.M."/>
            <person name="Vandepoele K."/>
            <person name="Reski R."/>
            <person name="Cuming A.C."/>
            <person name="Tuskan G.A."/>
            <person name="Maumus F."/>
            <person name="Salse J."/>
            <person name="Schmutz J."/>
            <person name="Rensing S.A."/>
        </authorList>
    </citation>
    <scope>NUCLEOTIDE SEQUENCE [LARGE SCALE GENOMIC DNA]</scope>
    <source>
        <strain evidence="2 3">cv. Gransden 2004</strain>
    </source>
</reference>
<evidence type="ECO:0000313" key="1">
    <source>
        <dbReference type="EMBL" id="PNR45697.1"/>
    </source>
</evidence>
<reference evidence="2" key="3">
    <citation type="submission" date="2020-12" db="UniProtKB">
        <authorList>
            <consortium name="EnsemblPlants"/>
        </authorList>
    </citation>
    <scope>IDENTIFICATION</scope>
</reference>
<evidence type="ECO:0000313" key="2">
    <source>
        <dbReference type="EnsemblPlants" id="Pp3c11_23550V3.1"/>
    </source>
</evidence>
<dbReference type="EnsemblPlants" id="Pp3c11_23550V3.2">
    <property type="protein sequence ID" value="Pp3c11_23550V3.2"/>
    <property type="gene ID" value="Pp3c11_23550"/>
</dbReference>
<dbReference type="RefSeq" id="XP_024388303.1">
    <property type="nucleotide sequence ID" value="XM_024532535.2"/>
</dbReference>
<dbReference type="AlphaFoldDB" id="A0A2K1JVZ6"/>
<evidence type="ECO:0008006" key="4">
    <source>
        <dbReference type="Google" id="ProtNLM"/>
    </source>
</evidence>
<dbReference type="EMBL" id="ABEU02000011">
    <property type="protein sequence ID" value="PNR45697.1"/>
    <property type="molecule type" value="Genomic_DNA"/>
</dbReference>
<name>A0A2K1JVZ6_PHYPA</name>
<dbReference type="Gramene" id="Pp3c11_23550V3.1">
    <property type="protein sequence ID" value="Pp3c11_23550V3.1"/>
    <property type="gene ID" value="Pp3c11_23550"/>
</dbReference>
<keyword evidence="3" id="KW-1185">Reference proteome</keyword>
<dbReference type="Proteomes" id="UP000006727">
    <property type="component" value="Chromosome 11"/>
</dbReference>
<reference evidence="1 3" key="1">
    <citation type="journal article" date="2008" name="Science">
        <title>The Physcomitrella genome reveals evolutionary insights into the conquest of land by plants.</title>
        <authorList>
            <person name="Rensing S."/>
            <person name="Lang D."/>
            <person name="Zimmer A."/>
            <person name="Terry A."/>
            <person name="Salamov A."/>
            <person name="Shapiro H."/>
            <person name="Nishiyama T."/>
            <person name="Perroud P.-F."/>
            <person name="Lindquist E."/>
            <person name="Kamisugi Y."/>
            <person name="Tanahashi T."/>
            <person name="Sakakibara K."/>
            <person name="Fujita T."/>
            <person name="Oishi K."/>
            <person name="Shin-I T."/>
            <person name="Kuroki Y."/>
            <person name="Toyoda A."/>
            <person name="Suzuki Y."/>
            <person name="Hashimoto A."/>
            <person name="Yamaguchi K."/>
            <person name="Sugano A."/>
            <person name="Kohara Y."/>
            <person name="Fujiyama A."/>
            <person name="Anterola A."/>
            <person name="Aoki S."/>
            <person name="Ashton N."/>
            <person name="Barbazuk W.B."/>
            <person name="Barker E."/>
            <person name="Bennetzen J."/>
            <person name="Bezanilla M."/>
            <person name="Blankenship R."/>
            <person name="Cho S.H."/>
            <person name="Dutcher S."/>
            <person name="Estelle M."/>
            <person name="Fawcett J.A."/>
            <person name="Gundlach H."/>
            <person name="Hanada K."/>
            <person name="Heyl A."/>
            <person name="Hicks K.A."/>
            <person name="Hugh J."/>
            <person name="Lohr M."/>
            <person name="Mayer K."/>
            <person name="Melkozernov A."/>
            <person name="Murata T."/>
            <person name="Nelson D."/>
            <person name="Pils B."/>
            <person name="Prigge M."/>
            <person name="Reiss B."/>
            <person name="Renner T."/>
            <person name="Rombauts S."/>
            <person name="Rushton P."/>
            <person name="Sanderfoot A."/>
            <person name="Schween G."/>
            <person name="Shiu S.-H."/>
            <person name="Stueber K."/>
            <person name="Theodoulou F.L."/>
            <person name="Tu H."/>
            <person name="Van de Peer Y."/>
            <person name="Verrier P.J."/>
            <person name="Waters E."/>
            <person name="Wood A."/>
            <person name="Yang L."/>
            <person name="Cove D."/>
            <person name="Cuming A."/>
            <person name="Hasebe M."/>
            <person name="Lucas S."/>
            <person name="Mishler D.B."/>
            <person name="Reski R."/>
            <person name="Grigoriev I."/>
            <person name="Quatrano R.S."/>
            <person name="Boore J.L."/>
        </authorList>
    </citation>
    <scope>NUCLEOTIDE SEQUENCE [LARGE SCALE GENOMIC DNA]</scope>
    <source>
        <strain evidence="2 3">cv. Gransden 2004</strain>
    </source>
</reference>
<dbReference type="InterPro" id="IPR023213">
    <property type="entry name" value="CAT-like_dom_sf"/>
</dbReference>